<dbReference type="Proteomes" id="UP001180481">
    <property type="component" value="Chromosome"/>
</dbReference>
<evidence type="ECO:0000313" key="3">
    <source>
        <dbReference type="Proteomes" id="UP001180481"/>
    </source>
</evidence>
<name>A0ABY9RAN7_9FLAO</name>
<gene>
    <name evidence="2" type="ORF">RF683_02325</name>
</gene>
<keyword evidence="3" id="KW-1185">Reference proteome</keyword>
<evidence type="ECO:0008006" key="4">
    <source>
        <dbReference type="Google" id="ProtNLM"/>
    </source>
</evidence>
<accession>A0ABY9RAN7</accession>
<reference evidence="2" key="1">
    <citation type="submission" date="2023-09" db="EMBL/GenBank/DDBJ databases">
        <title>Flavobacterium sp. 20NA77.7 isolated from freshwater.</title>
        <authorList>
            <person name="Le V."/>
            <person name="Ko S.-R."/>
            <person name="Ahn C.-Y."/>
            <person name="Oh H.-M."/>
        </authorList>
    </citation>
    <scope>NUCLEOTIDE SEQUENCE</scope>
    <source>
        <strain evidence="2">20NA77.7</strain>
    </source>
</reference>
<sequence>MKKLLSVFVLFLAFTINANAQDKEFKKVDAAVEAQKDIKALTEFVALEGTMAEDLKRLFEYKFTVLNDNLSTERKAELANIIEMKLRATLPADKMQKLEKNTELLKKLTH</sequence>
<organism evidence="2 3">
    <name type="scientific">Flavobacterium nakdongensis</name>
    <dbReference type="NCBI Taxonomy" id="3073563"/>
    <lineage>
        <taxon>Bacteria</taxon>
        <taxon>Pseudomonadati</taxon>
        <taxon>Bacteroidota</taxon>
        <taxon>Flavobacteriia</taxon>
        <taxon>Flavobacteriales</taxon>
        <taxon>Flavobacteriaceae</taxon>
        <taxon>Flavobacterium</taxon>
    </lineage>
</organism>
<dbReference type="RefSeq" id="WP_309532618.1">
    <property type="nucleotide sequence ID" value="NZ_CP133721.1"/>
</dbReference>
<feature type="signal peptide" evidence="1">
    <location>
        <begin position="1"/>
        <end position="20"/>
    </location>
</feature>
<evidence type="ECO:0000313" key="2">
    <source>
        <dbReference type="EMBL" id="WMW78302.1"/>
    </source>
</evidence>
<keyword evidence="1" id="KW-0732">Signal</keyword>
<proteinExistence type="predicted"/>
<dbReference type="EMBL" id="CP133721">
    <property type="protein sequence ID" value="WMW78302.1"/>
    <property type="molecule type" value="Genomic_DNA"/>
</dbReference>
<evidence type="ECO:0000256" key="1">
    <source>
        <dbReference type="SAM" id="SignalP"/>
    </source>
</evidence>
<feature type="chain" id="PRO_5045190853" description="LTXXQ motif family protein" evidence="1">
    <location>
        <begin position="21"/>
        <end position="110"/>
    </location>
</feature>
<protein>
    <recommendedName>
        <fullName evidence="4">LTXXQ motif family protein</fullName>
    </recommendedName>
</protein>